<comment type="caution">
    <text evidence="1">The sequence shown here is derived from an EMBL/GenBank/DDBJ whole genome shotgun (WGS) entry which is preliminary data.</text>
</comment>
<sequence length="70" mass="7993">MVKALSGFGWRHGPKPSHVSHLSDHLRRDVGVAITRHARCRSRPTIHDFDETISIDSIIVRSRCGEYRSQ</sequence>
<dbReference type="Proteomes" id="UP000565286">
    <property type="component" value="Unassembled WGS sequence"/>
</dbReference>
<dbReference type="AlphaFoldDB" id="A0A7W6G2Z6"/>
<keyword evidence="2" id="KW-1185">Reference proteome</keyword>
<organism evidence="1 2">
    <name type="scientific">Rhizobium skierniewicense</name>
    <dbReference type="NCBI Taxonomy" id="984260"/>
    <lineage>
        <taxon>Bacteria</taxon>
        <taxon>Pseudomonadati</taxon>
        <taxon>Pseudomonadota</taxon>
        <taxon>Alphaproteobacteria</taxon>
        <taxon>Hyphomicrobiales</taxon>
        <taxon>Rhizobiaceae</taxon>
        <taxon>Rhizobium/Agrobacterium group</taxon>
        <taxon>Rhizobium</taxon>
    </lineage>
</organism>
<evidence type="ECO:0000313" key="1">
    <source>
        <dbReference type="EMBL" id="MBB3947673.1"/>
    </source>
</evidence>
<accession>A0A7W6G2Z6</accession>
<gene>
    <name evidence="1" type="ORF">GGQ73_003641</name>
</gene>
<protein>
    <submittedName>
        <fullName evidence="1">Uncharacterized protein</fullName>
    </submittedName>
</protein>
<reference evidence="1 2" key="1">
    <citation type="submission" date="2020-08" db="EMBL/GenBank/DDBJ databases">
        <title>Genomic Encyclopedia of Type Strains, Phase IV (KMG-IV): sequencing the most valuable type-strain genomes for metagenomic binning, comparative biology and taxonomic classification.</title>
        <authorList>
            <person name="Goeker M."/>
        </authorList>
    </citation>
    <scope>NUCLEOTIDE SEQUENCE [LARGE SCALE GENOMIC DNA]</scope>
    <source>
        <strain evidence="1 2">DSM 26438</strain>
    </source>
</reference>
<name>A0A7W6G2Z6_9HYPH</name>
<dbReference type="EMBL" id="JACIDV010000011">
    <property type="protein sequence ID" value="MBB3947673.1"/>
    <property type="molecule type" value="Genomic_DNA"/>
</dbReference>
<evidence type="ECO:0000313" key="2">
    <source>
        <dbReference type="Proteomes" id="UP000565286"/>
    </source>
</evidence>
<proteinExistence type="predicted"/>